<dbReference type="ExpressionAtlas" id="A0A654FRA5">
    <property type="expression patterns" value="baseline and differential"/>
</dbReference>
<dbReference type="PANTHER" id="PTHR31225:SF242">
    <property type="entry name" value="TERPENOID SYNTHASE 9"/>
    <property type="match status" value="1"/>
</dbReference>
<dbReference type="Pfam" id="PF03936">
    <property type="entry name" value="Terpene_synth_C"/>
    <property type="match status" value="1"/>
</dbReference>
<dbReference type="PANTHER" id="PTHR31225">
    <property type="entry name" value="OS04G0344100 PROTEIN-RELATED"/>
    <property type="match status" value="1"/>
</dbReference>
<evidence type="ECO:0000259" key="8">
    <source>
        <dbReference type="Pfam" id="PF01397"/>
    </source>
</evidence>
<evidence type="ECO:0000259" key="9">
    <source>
        <dbReference type="Pfam" id="PF03936"/>
    </source>
</evidence>
<organism evidence="10 11">
    <name type="scientific">Arabidopsis thaliana</name>
    <name type="common">Mouse-ear cress</name>
    <dbReference type="NCBI Taxonomy" id="3702"/>
    <lineage>
        <taxon>Eukaryota</taxon>
        <taxon>Viridiplantae</taxon>
        <taxon>Streptophyta</taxon>
        <taxon>Embryophyta</taxon>
        <taxon>Tracheophyta</taxon>
        <taxon>Spermatophyta</taxon>
        <taxon>Magnoliopsida</taxon>
        <taxon>eudicotyledons</taxon>
        <taxon>Gunneridae</taxon>
        <taxon>Pentapetalae</taxon>
        <taxon>rosids</taxon>
        <taxon>malvids</taxon>
        <taxon>Brassicales</taxon>
        <taxon>Brassicaceae</taxon>
        <taxon>Camelineae</taxon>
        <taxon>Arabidopsis</taxon>
    </lineage>
</organism>
<dbReference type="AlphaFoldDB" id="A0A654FRA5"/>
<dbReference type="Gene3D" id="1.10.600.10">
    <property type="entry name" value="Farnesyl Diphosphate Synthase"/>
    <property type="match status" value="1"/>
</dbReference>
<dbReference type="SUPFAM" id="SSF48239">
    <property type="entry name" value="Terpenoid cyclases/Protein prenyltransferases"/>
    <property type="match status" value="1"/>
</dbReference>
<dbReference type="GO" id="GO:0000287">
    <property type="term" value="F:magnesium ion binding"/>
    <property type="evidence" value="ECO:0007669"/>
    <property type="project" value="InterPro"/>
</dbReference>
<evidence type="ECO:0000256" key="5">
    <source>
        <dbReference type="ARBA" id="ARBA00023211"/>
    </source>
</evidence>
<dbReference type="GO" id="GO:0010333">
    <property type="term" value="F:terpene synthase activity"/>
    <property type="evidence" value="ECO:0007669"/>
    <property type="project" value="InterPro"/>
</dbReference>
<dbReference type="InterPro" id="IPR008930">
    <property type="entry name" value="Terpenoid_cyclase/PrenylTrfase"/>
</dbReference>
<evidence type="ECO:0000313" key="10">
    <source>
        <dbReference type="EMBL" id="VYS63326.1"/>
    </source>
</evidence>
<keyword evidence="4" id="KW-0460">Magnesium</keyword>
<evidence type="ECO:0000256" key="1">
    <source>
        <dbReference type="ARBA" id="ARBA00001936"/>
    </source>
</evidence>
<sequence length="600" mass="69267">MEAIKTFSPKFGFQISLSPRTHLTSVRFPPTACPVKPANLVRLKATRALIRDPQESNRKFQKFPPSEWTNRFDSVSVDASEMDALRQEIDKIIPNVKKELMSSQGIESTKKKILMVYLLVSLGLAYHFEDEIEECLKEGFETIEEMMAGEDNLHTISIIFWVLRTYGHHMSSDIFQKFKGNDGNFKGCISGDAKGLLALYEAAQLRTTTEYIMEEALSFTSSNLELLAADGRCPPHLSKHIRNALGLSQHKQMEVLVAVEYISFYEQEKDHDKILVKFAKLNFKLMQLHYLEELKVVTKWYKEHDFASNLPPYFRYVIVENHFFTITMYFEPKFSQKRILLTKYFTALVLLDDTCDRYASLSEAESLANSLERWAPDDAMDKQPHYLKFVFKFIVDCFEEFERELASEGRSYSVKATREEFKTVVKANFDFAKLAHTGDVPSFKEYMKVGEDELAAYATLAGNLMCIGHIGDEGVYEWLKSRPKFLKAMSTFGRLLNDIAGFEGDMKREYVITGVNTYMKQYGLTKMEAIRELQNLVEYNHKIMNEEFLKTTDLPRQIRKQVFNVARSLNVSYTEGEGFTHTKGKVDEYITSLFITPIRI</sequence>
<evidence type="ECO:0000256" key="4">
    <source>
        <dbReference type="ARBA" id="ARBA00022842"/>
    </source>
</evidence>
<evidence type="ECO:0000256" key="7">
    <source>
        <dbReference type="ARBA" id="ARBA00038405"/>
    </source>
</evidence>
<evidence type="ECO:0008006" key="12">
    <source>
        <dbReference type="Google" id="ProtNLM"/>
    </source>
</evidence>
<keyword evidence="6" id="KW-0456">Lyase</keyword>
<comment type="cofactor">
    <cofactor evidence="1">
        <name>Mn(2+)</name>
        <dbReference type="ChEBI" id="CHEBI:29035"/>
    </cofactor>
</comment>
<keyword evidence="3" id="KW-0479">Metal-binding</keyword>
<evidence type="ECO:0000256" key="3">
    <source>
        <dbReference type="ARBA" id="ARBA00022723"/>
    </source>
</evidence>
<dbReference type="Pfam" id="PF01397">
    <property type="entry name" value="Terpene_synth"/>
    <property type="match status" value="1"/>
</dbReference>
<dbReference type="Proteomes" id="UP000426265">
    <property type="component" value="Unassembled WGS sequence"/>
</dbReference>
<gene>
    <name evidence="10" type="ORF">AN1_LOCUS18745</name>
</gene>
<dbReference type="SUPFAM" id="SSF48576">
    <property type="entry name" value="Terpenoid synthases"/>
    <property type="match status" value="1"/>
</dbReference>
<protein>
    <recommendedName>
        <fullName evidence="12">Terpenoid synthase 7</fullName>
    </recommendedName>
</protein>
<dbReference type="InterPro" id="IPR050148">
    <property type="entry name" value="Terpene_synthase-like"/>
</dbReference>
<dbReference type="EMBL" id="CACRSJ010000109">
    <property type="protein sequence ID" value="VYS63326.1"/>
    <property type="molecule type" value="Genomic_DNA"/>
</dbReference>
<dbReference type="InterPro" id="IPR044814">
    <property type="entry name" value="Terpene_cyclase_plant_C1"/>
</dbReference>
<dbReference type="InterPro" id="IPR036965">
    <property type="entry name" value="Terpene_synth_N_sf"/>
</dbReference>
<dbReference type="Gene3D" id="1.50.10.130">
    <property type="entry name" value="Terpene synthase, N-terminal domain"/>
    <property type="match status" value="1"/>
</dbReference>
<dbReference type="InterPro" id="IPR005630">
    <property type="entry name" value="Terpene_synthase_metal-bd"/>
</dbReference>
<dbReference type="InterPro" id="IPR008949">
    <property type="entry name" value="Isoprenoid_synthase_dom_sf"/>
</dbReference>
<keyword evidence="5" id="KW-0464">Manganese</keyword>
<dbReference type="CDD" id="cd00684">
    <property type="entry name" value="Terpene_cyclase_plant_C1"/>
    <property type="match status" value="1"/>
</dbReference>
<dbReference type="FunFam" id="1.50.10.130:FF:000001">
    <property type="entry name" value="Isoprene synthase, chloroplastic"/>
    <property type="match status" value="1"/>
</dbReference>
<feature type="domain" description="Terpene synthase N-terminal" evidence="8">
    <location>
        <begin position="68"/>
        <end position="245"/>
    </location>
</feature>
<comment type="similarity">
    <text evidence="7">Belongs to the terpene synthase family. Tpsa subfamily.</text>
</comment>
<feature type="domain" description="Terpene synthase metal-binding" evidence="9">
    <location>
        <begin position="302"/>
        <end position="542"/>
    </location>
</feature>
<dbReference type="GO" id="GO:0016102">
    <property type="term" value="P:diterpenoid biosynthetic process"/>
    <property type="evidence" value="ECO:0007669"/>
    <property type="project" value="InterPro"/>
</dbReference>
<evidence type="ECO:0000313" key="11">
    <source>
        <dbReference type="Proteomes" id="UP000426265"/>
    </source>
</evidence>
<proteinExistence type="inferred from homology"/>
<evidence type="ECO:0000256" key="6">
    <source>
        <dbReference type="ARBA" id="ARBA00023239"/>
    </source>
</evidence>
<comment type="cofactor">
    <cofactor evidence="2">
        <name>Mg(2+)</name>
        <dbReference type="ChEBI" id="CHEBI:18420"/>
    </cofactor>
</comment>
<reference evidence="10 11" key="1">
    <citation type="submission" date="2019-11" db="EMBL/GenBank/DDBJ databases">
        <authorList>
            <person name="Jiao W.-B."/>
            <person name="Schneeberger K."/>
        </authorList>
    </citation>
    <scope>NUCLEOTIDE SEQUENCE [LARGE SCALE GENOMIC DNA]</scope>
    <source>
        <strain evidence="11">cv. An-1</strain>
    </source>
</reference>
<evidence type="ECO:0000256" key="2">
    <source>
        <dbReference type="ARBA" id="ARBA00001946"/>
    </source>
</evidence>
<accession>A0A654FRA5</accession>
<dbReference type="InterPro" id="IPR001906">
    <property type="entry name" value="Terpene_synth_N"/>
</dbReference>
<name>A0A654FRA5_ARATH</name>
<dbReference type="FunFam" id="1.10.600.10:FF:000007">
    <property type="entry name" value="Isoprene synthase, chloroplastic"/>
    <property type="match status" value="1"/>
</dbReference>